<comment type="caution">
    <text evidence="9">The sequence shown here is derived from an EMBL/GenBank/DDBJ whole genome shotgun (WGS) entry which is preliminary data.</text>
</comment>
<evidence type="ECO:0000256" key="1">
    <source>
        <dbReference type="ARBA" id="ARBA00004418"/>
    </source>
</evidence>
<dbReference type="GO" id="GO:0016020">
    <property type="term" value="C:membrane"/>
    <property type="evidence" value="ECO:0007669"/>
    <property type="project" value="InterPro"/>
</dbReference>
<evidence type="ECO:0000313" key="10">
    <source>
        <dbReference type="Proteomes" id="UP001187239"/>
    </source>
</evidence>
<dbReference type="SMART" id="SM00079">
    <property type="entry name" value="PBPe"/>
    <property type="match status" value="1"/>
</dbReference>
<keyword evidence="5" id="KW-0574">Periplasm</keyword>
<keyword evidence="3" id="KW-0813">Transport</keyword>
<dbReference type="NCBIfam" id="TIGR01096">
    <property type="entry name" value="3A0103s03R"/>
    <property type="match status" value="1"/>
</dbReference>
<dbReference type="Proteomes" id="UP001187239">
    <property type="component" value="Unassembled WGS sequence"/>
</dbReference>
<feature type="signal peptide" evidence="6">
    <location>
        <begin position="1"/>
        <end position="21"/>
    </location>
</feature>
<reference evidence="9" key="1">
    <citation type="submission" date="2023-10" db="EMBL/GenBank/DDBJ databases">
        <title>Surveillance and assessment of the effects of hospital wastewater treatment on clearance of pathogenic bacterial and antimicrobial resistance genes.</title>
        <authorList>
            <person name="Wu Y."/>
        </authorList>
    </citation>
    <scope>NUCLEOTIDE SEQUENCE</scope>
    <source>
        <strain evidence="9">23-M-SY-8</strain>
    </source>
</reference>
<evidence type="ECO:0000259" key="7">
    <source>
        <dbReference type="SMART" id="SM00062"/>
    </source>
</evidence>
<evidence type="ECO:0000259" key="8">
    <source>
        <dbReference type="SMART" id="SM00079"/>
    </source>
</evidence>
<evidence type="ECO:0000256" key="6">
    <source>
        <dbReference type="SAM" id="SignalP"/>
    </source>
</evidence>
<evidence type="ECO:0000256" key="5">
    <source>
        <dbReference type="ARBA" id="ARBA00022764"/>
    </source>
</evidence>
<comment type="similarity">
    <text evidence="2">Belongs to the bacterial solute-binding protein 3 family.</text>
</comment>
<dbReference type="Gene3D" id="3.40.190.10">
    <property type="entry name" value="Periplasmic binding protein-like II"/>
    <property type="match status" value="2"/>
</dbReference>
<proteinExistence type="inferred from homology"/>
<dbReference type="EMBL" id="JAWHXQ010000035">
    <property type="protein sequence ID" value="MDV0614445.1"/>
    <property type="molecule type" value="Genomic_DNA"/>
</dbReference>
<dbReference type="AlphaFoldDB" id="A0AAE4MXE3"/>
<evidence type="ECO:0000256" key="4">
    <source>
        <dbReference type="ARBA" id="ARBA00022729"/>
    </source>
</evidence>
<dbReference type="SUPFAM" id="SSF53850">
    <property type="entry name" value="Periplasmic binding protein-like II"/>
    <property type="match status" value="1"/>
</dbReference>
<evidence type="ECO:0000313" key="9">
    <source>
        <dbReference type="EMBL" id="MDV0614445.1"/>
    </source>
</evidence>
<dbReference type="InterPro" id="IPR001638">
    <property type="entry name" value="Solute-binding_3/MltF_N"/>
</dbReference>
<feature type="domain" description="Ionotropic glutamate receptor C-terminal" evidence="8">
    <location>
        <begin position="24"/>
        <end position="270"/>
    </location>
</feature>
<evidence type="ECO:0000256" key="2">
    <source>
        <dbReference type="ARBA" id="ARBA00010333"/>
    </source>
</evidence>
<name>A0AAE4MXE3_9ENTR</name>
<accession>A0AAE4MXE3</accession>
<protein>
    <submittedName>
        <fullName evidence="9">Lysine/arginine/ornithine ABC transporter substrate-binding protein</fullName>
    </submittedName>
</protein>
<evidence type="ECO:0000256" key="3">
    <source>
        <dbReference type="ARBA" id="ARBA00022448"/>
    </source>
</evidence>
<dbReference type="PANTHER" id="PTHR35936:SF17">
    <property type="entry name" value="ARGININE-BINDING EXTRACELLULAR PROTEIN ARTP"/>
    <property type="match status" value="1"/>
</dbReference>
<gene>
    <name evidence="9" type="ORF">RZO73_28565</name>
</gene>
<dbReference type="GO" id="GO:0015276">
    <property type="term" value="F:ligand-gated monoatomic ion channel activity"/>
    <property type="evidence" value="ECO:0007669"/>
    <property type="project" value="InterPro"/>
</dbReference>
<dbReference type="InterPro" id="IPR005768">
    <property type="entry name" value="Lys_Arg_Orn-bd"/>
</dbReference>
<feature type="chain" id="PRO_5041942293" evidence="6">
    <location>
        <begin position="22"/>
        <end position="278"/>
    </location>
</feature>
<feature type="domain" description="Solute-binding protein family 3/N-terminal" evidence="7">
    <location>
        <begin position="24"/>
        <end position="271"/>
    </location>
</feature>
<dbReference type="SMART" id="SM00062">
    <property type="entry name" value="PBPb"/>
    <property type="match status" value="1"/>
</dbReference>
<dbReference type="InterPro" id="IPR001320">
    <property type="entry name" value="Iontro_rcpt_C"/>
</dbReference>
<dbReference type="PANTHER" id="PTHR35936">
    <property type="entry name" value="MEMBRANE-BOUND LYTIC MUREIN TRANSGLYCOSYLASE F"/>
    <property type="match status" value="1"/>
</dbReference>
<sequence length="278" mass="29265">MKLALATLIAILSAAAVPAQAQDTIKIATEASFAPWSFTNASGKLDGFEIEFADALCTRIQAKCLVSNQSWDGLIPSLNAGKYDAIVASMSITPKRLEVIDFSSPYAASTNSFLVLNGSPAGDLDSTGINLGLEADKEKADKAIGIIDKQLSGKIVGVQASTTGATFMASRLPSAEVREYKTMDEATMDLAAGRIDALLGNVTVLQTSLKRDDMKDAKLTGPLFQGKAFGEVGIGLRKGDSALKEQLNSGIKSLSQDGTLKKLSIKWFGVDITPSAVK</sequence>
<dbReference type="RefSeq" id="WP_040088267.1">
    <property type="nucleotide sequence ID" value="NZ_JAWHXQ010000035.1"/>
</dbReference>
<comment type="subcellular location">
    <subcellularLocation>
        <location evidence="1">Periplasm</location>
    </subcellularLocation>
</comment>
<dbReference type="GO" id="GO:0030288">
    <property type="term" value="C:outer membrane-bounded periplasmic space"/>
    <property type="evidence" value="ECO:0007669"/>
    <property type="project" value="InterPro"/>
</dbReference>
<organism evidence="9 10">
    <name type="scientific">Klebsiella quasipneumoniae subsp. similipneumoniae</name>
    <dbReference type="NCBI Taxonomy" id="1463164"/>
    <lineage>
        <taxon>Bacteria</taxon>
        <taxon>Pseudomonadati</taxon>
        <taxon>Pseudomonadota</taxon>
        <taxon>Gammaproteobacteria</taxon>
        <taxon>Enterobacterales</taxon>
        <taxon>Enterobacteriaceae</taxon>
        <taxon>Klebsiella/Raoultella group</taxon>
        <taxon>Klebsiella</taxon>
        <taxon>Klebsiella pneumoniae complex</taxon>
    </lineage>
</organism>
<dbReference type="Pfam" id="PF00497">
    <property type="entry name" value="SBP_bac_3"/>
    <property type="match status" value="1"/>
</dbReference>
<keyword evidence="4 6" id="KW-0732">Signal</keyword>